<sequence>MEDRKLKVEKLDHLNVEGCGMENGGGAMSKPKGVELLILNVRLAFASNLENLYLNVDRIRSSFGYVKQI</sequence>
<keyword evidence="2" id="KW-1185">Reference proteome</keyword>
<dbReference type="Proteomes" id="UP001283361">
    <property type="component" value="Unassembled WGS sequence"/>
</dbReference>
<organism evidence="1 2">
    <name type="scientific">Elysia crispata</name>
    <name type="common">lettuce slug</name>
    <dbReference type="NCBI Taxonomy" id="231223"/>
    <lineage>
        <taxon>Eukaryota</taxon>
        <taxon>Metazoa</taxon>
        <taxon>Spiralia</taxon>
        <taxon>Lophotrochozoa</taxon>
        <taxon>Mollusca</taxon>
        <taxon>Gastropoda</taxon>
        <taxon>Heterobranchia</taxon>
        <taxon>Euthyneura</taxon>
        <taxon>Panpulmonata</taxon>
        <taxon>Sacoglossa</taxon>
        <taxon>Placobranchoidea</taxon>
        <taxon>Plakobranchidae</taxon>
        <taxon>Elysia</taxon>
    </lineage>
</organism>
<evidence type="ECO:0000313" key="2">
    <source>
        <dbReference type="Proteomes" id="UP001283361"/>
    </source>
</evidence>
<comment type="caution">
    <text evidence="1">The sequence shown here is derived from an EMBL/GenBank/DDBJ whole genome shotgun (WGS) entry which is preliminary data.</text>
</comment>
<reference evidence="1" key="1">
    <citation type="journal article" date="2023" name="G3 (Bethesda)">
        <title>A reference genome for the long-term kleptoplast-retaining sea slug Elysia crispata morphotype clarki.</title>
        <authorList>
            <person name="Eastman K.E."/>
            <person name="Pendleton A.L."/>
            <person name="Shaikh M.A."/>
            <person name="Suttiyut T."/>
            <person name="Ogas R."/>
            <person name="Tomko P."/>
            <person name="Gavelis G."/>
            <person name="Widhalm J.R."/>
            <person name="Wisecaver J.H."/>
        </authorList>
    </citation>
    <scope>NUCLEOTIDE SEQUENCE</scope>
    <source>
        <strain evidence="1">ECLA1</strain>
    </source>
</reference>
<name>A0AAE1DQ29_9GAST</name>
<evidence type="ECO:0000313" key="1">
    <source>
        <dbReference type="EMBL" id="KAK3777598.1"/>
    </source>
</evidence>
<gene>
    <name evidence="1" type="ORF">RRG08_021715</name>
</gene>
<protein>
    <submittedName>
        <fullName evidence="1">Uncharacterized protein</fullName>
    </submittedName>
</protein>
<proteinExistence type="predicted"/>
<accession>A0AAE1DQ29</accession>
<dbReference type="AlphaFoldDB" id="A0AAE1DQ29"/>
<dbReference type="EMBL" id="JAWDGP010003066">
    <property type="protein sequence ID" value="KAK3777598.1"/>
    <property type="molecule type" value="Genomic_DNA"/>
</dbReference>